<keyword evidence="3" id="KW-1185">Reference proteome</keyword>
<protein>
    <recommendedName>
        <fullName evidence="4">PH domain-containing protein</fullName>
    </recommendedName>
</protein>
<sequence>MKSILHVLLCLSFLAPLRAEDEMKKWIANLEKNAAQMEEMATDDGTIEILSLYPSQLSKPPVDEDKKNPETKEPPKFHSYPVLNRAQVTDPKVKKELLTELAKSIRASIPTDGGITVSGCFNPRHGIIYAKGEKKVELLICFECDKVECHDSDQEKPRGFTIQSSAGPELFNAFLDKQHVNRDVPEK</sequence>
<evidence type="ECO:0000256" key="1">
    <source>
        <dbReference type="SAM" id="MobiDB-lite"/>
    </source>
</evidence>
<comment type="caution">
    <text evidence="2">The sequence shown here is derived from an EMBL/GenBank/DDBJ whole genome shotgun (WGS) entry which is preliminary data.</text>
</comment>
<reference evidence="2 3" key="1">
    <citation type="submission" date="2024-04" db="EMBL/GenBank/DDBJ databases">
        <title>Luteolibacter sp. isolated from soil.</title>
        <authorList>
            <person name="An J."/>
        </authorList>
    </citation>
    <scope>NUCLEOTIDE SEQUENCE [LARGE SCALE GENOMIC DNA]</scope>
    <source>
        <strain evidence="2 3">Y139</strain>
    </source>
</reference>
<evidence type="ECO:0008006" key="4">
    <source>
        <dbReference type="Google" id="ProtNLM"/>
    </source>
</evidence>
<feature type="compositionally biased region" description="Basic and acidic residues" evidence="1">
    <location>
        <begin position="61"/>
        <end position="76"/>
    </location>
</feature>
<name>A0ABU9AQ75_9BACT</name>
<gene>
    <name evidence="2" type="ORF">WKV53_02445</name>
</gene>
<accession>A0ABU9AQ75</accession>
<organism evidence="2 3">
    <name type="scientific">Luteolibacter soli</name>
    <dbReference type="NCBI Taxonomy" id="3135280"/>
    <lineage>
        <taxon>Bacteria</taxon>
        <taxon>Pseudomonadati</taxon>
        <taxon>Verrucomicrobiota</taxon>
        <taxon>Verrucomicrobiia</taxon>
        <taxon>Verrucomicrobiales</taxon>
        <taxon>Verrucomicrobiaceae</taxon>
        <taxon>Luteolibacter</taxon>
    </lineage>
</organism>
<feature type="region of interest" description="Disordered" evidence="1">
    <location>
        <begin position="56"/>
        <end position="78"/>
    </location>
</feature>
<evidence type="ECO:0000313" key="3">
    <source>
        <dbReference type="Proteomes" id="UP001371305"/>
    </source>
</evidence>
<dbReference type="RefSeq" id="WP_341402754.1">
    <property type="nucleotide sequence ID" value="NZ_JBBUKT010000001.1"/>
</dbReference>
<evidence type="ECO:0000313" key="2">
    <source>
        <dbReference type="EMBL" id="MEK7949336.1"/>
    </source>
</evidence>
<proteinExistence type="predicted"/>
<dbReference type="Proteomes" id="UP001371305">
    <property type="component" value="Unassembled WGS sequence"/>
</dbReference>
<dbReference type="EMBL" id="JBBUKT010000001">
    <property type="protein sequence ID" value="MEK7949336.1"/>
    <property type="molecule type" value="Genomic_DNA"/>
</dbReference>